<evidence type="ECO:0000259" key="3">
    <source>
        <dbReference type="Pfam" id="PF04892"/>
    </source>
</evidence>
<evidence type="ECO:0000313" key="5">
    <source>
        <dbReference type="Proteomes" id="UP001501138"/>
    </source>
</evidence>
<protein>
    <recommendedName>
        <fullName evidence="3">VanZ-like domain-containing protein</fullName>
    </recommendedName>
</protein>
<keyword evidence="2" id="KW-1133">Transmembrane helix</keyword>
<feature type="region of interest" description="Disordered" evidence="1">
    <location>
        <begin position="191"/>
        <end position="211"/>
    </location>
</feature>
<dbReference type="Proteomes" id="UP001501138">
    <property type="component" value="Unassembled WGS sequence"/>
</dbReference>
<dbReference type="PANTHER" id="PTHR36834">
    <property type="entry name" value="MEMBRANE PROTEIN-RELATED"/>
    <property type="match status" value="1"/>
</dbReference>
<feature type="transmembrane region" description="Helical" evidence="2">
    <location>
        <begin position="75"/>
        <end position="95"/>
    </location>
</feature>
<dbReference type="InterPro" id="IPR006976">
    <property type="entry name" value="VanZ-like"/>
</dbReference>
<keyword evidence="2" id="KW-0472">Membrane</keyword>
<evidence type="ECO:0000313" key="4">
    <source>
        <dbReference type="EMBL" id="GAA1723449.1"/>
    </source>
</evidence>
<feature type="transmembrane region" description="Helical" evidence="2">
    <location>
        <begin position="157"/>
        <end position="178"/>
    </location>
</feature>
<dbReference type="PANTHER" id="PTHR36834:SF2">
    <property type="entry name" value="MEMBRANE PROTEIN"/>
    <property type="match status" value="1"/>
</dbReference>
<sequence length="211" mass="21216">MITTQQPAPDAAESGGHRATRAALVAGLVVYLALLAWIVLWKLEVPWVGEGAQRVVKLVPFAPTAGSGASAPGEVLVNLLLFVPVGLYLGLAAPAWPWWRSAAAVAGVSLVLEAAQYALAVGRSDATDVVVNTAGGLVGFGLLALARRGLGARAARVMTRVCSVVTVLALLASGLFVASPVRFAAPDGGAGLHRSVPGGPPGTGSTGDAPD</sequence>
<dbReference type="EMBL" id="BAAAPM010000003">
    <property type="protein sequence ID" value="GAA1723449.1"/>
    <property type="molecule type" value="Genomic_DNA"/>
</dbReference>
<organism evidence="4 5">
    <name type="scientific">Isoptericola hypogeus</name>
    <dbReference type="NCBI Taxonomy" id="300179"/>
    <lineage>
        <taxon>Bacteria</taxon>
        <taxon>Bacillati</taxon>
        <taxon>Actinomycetota</taxon>
        <taxon>Actinomycetes</taxon>
        <taxon>Micrococcales</taxon>
        <taxon>Promicromonosporaceae</taxon>
        <taxon>Isoptericola</taxon>
    </lineage>
</organism>
<keyword evidence="2" id="KW-0812">Transmembrane</keyword>
<dbReference type="InterPro" id="IPR053150">
    <property type="entry name" value="Teicoplanin_resist-assoc"/>
</dbReference>
<name>A0ABN2JDR0_9MICO</name>
<reference evidence="4 5" key="1">
    <citation type="journal article" date="2019" name="Int. J. Syst. Evol. Microbiol.">
        <title>The Global Catalogue of Microorganisms (GCM) 10K type strain sequencing project: providing services to taxonomists for standard genome sequencing and annotation.</title>
        <authorList>
            <consortium name="The Broad Institute Genomics Platform"/>
            <consortium name="The Broad Institute Genome Sequencing Center for Infectious Disease"/>
            <person name="Wu L."/>
            <person name="Ma J."/>
        </authorList>
    </citation>
    <scope>NUCLEOTIDE SEQUENCE [LARGE SCALE GENOMIC DNA]</scope>
    <source>
        <strain evidence="4 5">JCM 15589</strain>
    </source>
</reference>
<feature type="transmembrane region" description="Helical" evidence="2">
    <location>
        <begin position="126"/>
        <end position="145"/>
    </location>
</feature>
<accession>A0ABN2JDR0</accession>
<dbReference type="Pfam" id="PF04892">
    <property type="entry name" value="VanZ"/>
    <property type="match status" value="1"/>
</dbReference>
<gene>
    <name evidence="4" type="ORF">GCM10009809_19160</name>
</gene>
<feature type="domain" description="VanZ-like" evidence="3">
    <location>
        <begin position="29"/>
        <end position="146"/>
    </location>
</feature>
<feature type="transmembrane region" description="Helical" evidence="2">
    <location>
        <begin position="102"/>
        <end position="120"/>
    </location>
</feature>
<evidence type="ECO:0000256" key="1">
    <source>
        <dbReference type="SAM" id="MobiDB-lite"/>
    </source>
</evidence>
<comment type="caution">
    <text evidence="4">The sequence shown here is derived from an EMBL/GenBank/DDBJ whole genome shotgun (WGS) entry which is preliminary data.</text>
</comment>
<feature type="transmembrane region" description="Helical" evidence="2">
    <location>
        <begin position="22"/>
        <end position="40"/>
    </location>
</feature>
<evidence type="ECO:0000256" key="2">
    <source>
        <dbReference type="SAM" id="Phobius"/>
    </source>
</evidence>
<proteinExistence type="predicted"/>
<dbReference type="RefSeq" id="WP_344247971.1">
    <property type="nucleotide sequence ID" value="NZ_BAAAPM010000003.1"/>
</dbReference>
<keyword evidence="5" id="KW-1185">Reference proteome</keyword>